<keyword evidence="5" id="KW-0460">Magnesium</keyword>
<dbReference type="EC" id="2.7.7.49" evidence="1"/>
<evidence type="ECO:0000256" key="4">
    <source>
        <dbReference type="ARBA" id="ARBA00022723"/>
    </source>
</evidence>
<dbReference type="InterPro" id="IPR000123">
    <property type="entry name" value="Reverse_transcriptase_msDNA"/>
</dbReference>
<dbReference type="PRINTS" id="PR00866">
    <property type="entry name" value="RNADNAPOLMS"/>
</dbReference>
<comment type="caution">
    <text evidence="11">The sequence shown here is derived from an EMBL/GenBank/DDBJ whole genome shotgun (WGS) entry which is preliminary data.</text>
</comment>
<keyword evidence="7" id="KW-0051">Antiviral defense</keyword>
<proteinExistence type="inferred from homology"/>
<dbReference type="InterPro" id="IPR043502">
    <property type="entry name" value="DNA/RNA_pol_sf"/>
</dbReference>
<dbReference type="CDD" id="cd03487">
    <property type="entry name" value="RT_Bac_retron_II"/>
    <property type="match status" value="1"/>
</dbReference>
<evidence type="ECO:0000313" key="11">
    <source>
        <dbReference type="EMBL" id="MDQ0676091.1"/>
    </source>
</evidence>
<comment type="similarity">
    <text evidence="8">Belongs to the bacterial reverse transcriptase family.</text>
</comment>
<dbReference type="PANTHER" id="PTHR34047:SF7">
    <property type="entry name" value="RNA-DIRECTED DNA POLYMERASE"/>
    <property type="match status" value="1"/>
</dbReference>
<keyword evidence="3 11" id="KW-0548">Nucleotidyltransferase</keyword>
<sequence>MVGIASPHAYSTALFARGGSPQLLREIREIDRLTRSSHVIPLYTLTHLCTVAKVPYEAARDIIFNHRAHYSARKLKKHSGKGFRTIHAPSAHLKSLQLAILENCLPKRPTSDLSYAYESRRNTLEAARRHVGAKTMIQLDLADFFGSISSSAMYKTFVGFGYPKLLAFEMSLISSVGHEVTLRGPDEKGVVYELLKSGRLPQGASTSGKLSNLVCIGLDQLLGEVATRWGGVITRYADDITFSTGHAVSRSECNSILRDLKGAIHVSGFTMNERKTRVTRSGQEHRVLGLCVGQDSVWLNRNYKNSIRAHLYGLEKNGLADHGIHRGFSSDQEFMSFIWGHYAYCVYVDPDFGAEMRARLELAGVERV</sequence>
<dbReference type="InterPro" id="IPR051083">
    <property type="entry name" value="GrpII_Intron_Splice-Mob/Def"/>
</dbReference>
<evidence type="ECO:0000256" key="8">
    <source>
        <dbReference type="ARBA" id="ARBA00034120"/>
    </source>
</evidence>
<reference evidence="11 12" key="1">
    <citation type="submission" date="2023-07" db="EMBL/GenBank/DDBJ databases">
        <title>Comparative genomics of wheat-associated soil bacteria to identify genetic determinants of phenazine resistance.</title>
        <authorList>
            <person name="Mouncey N."/>
        </authorList>
    </citation>
    <scope>NUCLEOTIDE SEQUENCE [LARGE SCALE GENOMIC DNA]</scope>
    <source>
        <strain evidence="11 12">W1I3</strain>
    </source>
</reference>
<protein>
    <recommendedName>
        <fullName evidence="1">RNA-directed DNA polymerase</fullName>
        <ecNumber evidence="1">2.7.7.49</ecNumber>
    </recommendedName>
</protein>
<evidence type="ECO:0000256" key="3">
    <source>
        <dbReference type="ARBA" id="ARBA00022695"/>
    </source>
</evidence>
<accession>A0ABU0PQ42</accession>
<dbReference type="Proteomes" id="UP001236806">
    <property type="component" value="Unassembled WGS sequence"/>
</dbReference>
<evidence type="ECO:0000256" key="5">
    <source>
        <dbReference type="ARBA" id="ARBA00022842"/>
    </source>
</evidence>
<evidence type="ECO:0000313" key="12">
    <source>
        <dbReference type="Proteomes" id="UP001236806"/>
    </source>
</evidence>
<evidence type="ECO:0000256" key="1">
    <source>
        <dbReference type="ARBA" id="ARBA00012493"/>
    </source>
</evidence>
<evidence type="ECO:0000259" key="10">
    <source>
        <dbReference type="PROSITE" id="PS50878"/>
    </source>
</evidence>
<dbReference type="PROSITE" id="PS50878">
    <property type="entry name" value="RT_POL"/>
    <property type="match status" value="1"/>
</dbReference>
<evidence type="ECO:0000256" key="6">
    <source>
        <dbReference type="ARBA" id="ARBA00022918"/>
    </source>
</evidence>
<dbReference type="EMBL" id="JAUSXB010000001">
    <property type="protein sequence ID" value="MDQ0676091.1"/>
    <property type="molecule type" value="Genomic_DNA"/>
</dbReference>
<keyword evidence="6 11" id="KW-0695">RNA-directed DNA polymerase</keyword>
<feature type="domain" description="Reverse transcriptase" evidence="10">
    <location>
        <begin position="1"/>
        <end position="292"/>
    </location>
</feature>
<evidence type="ECO:0000256" key="9">
    <source>
        <dbReference type="ARBA" id="ARBA00048173"/>
    </source>
</evidence>
<dbReference type="GO" id="GO:0003964">
    <property type="term" value="F:RNA-directed DNA polymerase activity"/>
    <property type="evidence" value="ECO:0007669"/>
    <property type="project" value="UniProtKB-KW"/>
</dbReference>
<evidence type="ECO:0000256" key="2">
    <source>
        <dbReference type="ARBA" id="ARBA00022679"/>
    </source>
</evidence>
<keyword evidence="2 11" id="KW-0808">Transferase</keyword>
<keyword evidence="4" id="KW-0479">Metal-binding</keyword>
<keyword evidence="12" id="KW-1185">Reference proteome</keyword>
<comment type="catalytic activity">
    <reaction evidence="9">
        <text>DNA(n) + a 2'-deoxyribonucleoside 5'-triphosphate = DNA(n+1) + diphosphate</text>
        <dbReference type="Rhea" id="RHEA:22508"/>
        <dbReference type="Rhea" id="RHEA-COMP:17339"/>
        <dbReference type="Rhea" id="RHEA-COMP:17340"/>
        <dbReference type="ChEBI" id="CHEBI:33019"/>
        <dbReference type="ChEBI" id="CHEBI:61560"/>
        <dbReference type="ChEBI" id="CHEBI:173112"/>
        <dbReference type="EC" id="2.7.7.49"/>
    </reaction>
</comment>
<organism evidence="11 12">
    <name type="scientific">Pseudarthrobacter siccitolerans</name>
    <dbReference type="NCBI Taxonomy" id="861266"/>
    <lineage>
        <taxon>Bacteria</taxon>
        <taxon>Bacillati</taxon>
        <taxon>Actinomycetota</taxon>
        <taxon>Actinomycetes</taxon>
        <taxon>Micrococcales</taxon>
        <taxon>Micrococcaceae</taxon>
        <taxon>Pseudarthrobacter</taxon>
    </lineage>
</organism>
<dbReference type="PANTHER" id="PTHR34047">
    <property type="entry name" value="NUCLEAR INTRON MATURASE 1, MITOCHONDRIAL-RELATED"/>
    <property type="match status" value="1"/>
</dbReference>
<gene>
    <name evidence="11" type="ORF">QFZ36_003652</name>
</gene>
<name>A0ABU0PQ42_9MICC</name>
<evidence type="ECO:0000256" key="7">
    <source>
        <dbReference type="ARBA" id="ARBA00023118"/>
    </source>
</evidence>
<dbReference type="InterPro" id="IPR000477">
    <property type="entry name" value="RT_dom"/>
</dbReference>
<dbReference type="Pfam" id="PF00078">
    <property type="entry name" value="RVT_1"/>
    <property type="match status" value="1"/>
</dbReference>
<dbReference type="SUPFAM" id="SSF56672">
    <property type="entry name" value="DNA/RNA polymerases"/>
    <property type="match status" value="1"/>
</dbReference>